<dbReference type="PANTHER" id="PTHR31956">
    <property type="entry name" value="NON-SPECIFIC PHOSPHOLIPASE C4-RELATED"/>
    <property type="match status" value="1"/>
</dbReference>
<evidence type="ECO:0000313" key="4">
    <source>
        <dbReference type="Proteomes" id="UP000091956"/>
    </source>
</evidence>
<dbReference type="GeneID" id="28843927"/>
<dbReference type="EMBL" id="KV460292">
    <property type="protein sequence ID" value="OBT91419.1"/>
    <property type="molecule type" value="Genomic_DNA"/>
</dbReference>
<organism evidence="3 4">
    <name type="scientific">Pseudogymnoascus verrucosus</name>
    <dbReference type="NCBI Taxonomy" id="342668"/>
    <lineage>
        <taxon>Eukaryota</taxon>
        <taxon>Fungi</taxon>
        <taxon>Dikarya</taxon>
        <taxon>Ascomycota</taxon>
        <taxon>Pezizomycotina</taxon>
        <taxon>Leotiomycetes</taxon>
        <taxon>Thelebolales</taxon>
        <taxon>Thelebolaceae</taxon>
        <taxon>Pseudogymnoascus</taxon>
    </lineage>
</organism>
<keyword evidence="1" id="KW-0378">Hydrolase</keyword>
<evidence type="ECO:0000256" key="1">
    <source>
        <dbReference type="ARBA" id="ARBA00022801"/>
    </source>
</evidence>
<dbReference type="RefSeq" id="XP_018125152.1">
    <property type="nucleotide sequence ID" value="XM_018279938.2"/>
</dbReference>
<dbReference type="GO" id="GO:0016788">
    <property type="term" value="F:hydrolase activity, acting on ester bonds"/>
    <property type="evidence" value="ECO:0007669"/>
    <property type="project" value="InterPro"/>
</dbReference>
<accession>A0A1B8G6F3</accession>
<dbReference type="Proteomes" id="UP000091956">
    <property type="component" value="Unassembled WGS sequence"/>
</dbReference>
<evidence type="ECO:0000313" key="3">
    <source>
        <dbReference type="EMBL" id="OBT91419.1"/>
    </source>
</evidence>
<dbReference type="AlphaFoldDB" id="A0A1B8G6F3"/>
<evidence type="ECO:0008006" key="5">
    <source>
        <dbReference type="Google" id="ProtNLM"/>
    </source>
</evidence>
<gene>
    <name evidence="3" type="ORF">VE01_10541</name>
</gene>
<feature type="signal peptide" evidence="2">
    <location>
        <begin position="1"/>
        <end position="25"/>
    </location>
</feature>
<reference evidence="4" key="2">
    <citation type="journal article" date="2018" name="Nat. Commun.">
        <title>Extreme sensitivity to ultraviolet light in the fungal pathogen causing white-nose syndrome of bats.</title>
        <authorList>
            <person name="Palmer J.M."/>
            <person name="Drees K.P."/>
            <person name="Foster J.T."/>
            <person name="Lindner D.L."/>
        </authorList>
    </citation>
    <scope>NUCLEOTIDE SEQUENCE [LARGE SCALE GENOMIC DNA]</scope>
    <source>
        <strain evidence="4">UAMH 10579</strain>
    </source>
</reference>
<reference evidence="3 4" key="1">
    <citation type="submission" date="2016-03" db="EMBL/GenBank/DDBJ databases">
        <title>Comparative genomics of Pseudogymnoascus destructans, the fungus causing white-nose syndrome of bats.</title>
        <authorList>
            <person name="Palmer J.M."/>
            <person name="Drees K.P."/>
            <person name="Foster J.T."/>
            <person name="Lindner D.L."/>
        </authorList>
    </citation>
    <scope>NUCLEOTIDE SEQUENCE [LARGE SCALE GENOMIC DNA]</scope>
    <source>
        <strain evidence="3 4">UAMH 10579</strain>
    </source>
</reference>
<keyword evidence="2" id="KW-0732">Signal</keyword>
<name>A0A1B8G6F3_9PEZI</name>
<keyword evidence="4" id="KW-1185">Reference proteome</keyword>
<dbReference type="STRING" id="342668.A0A1B8G6F3"/>
<dbReference type="GO" id="GO:0009395">
    <property type="term" value="P:phospholipid catabolic process"/>
    <property type="evidence" value="ECO:0007669"/>
    <property type="project" value="TreeGrafter"/>
</dbReference>
<protein>
    <recommendedName>
        <fullName evidence="5">Acid phosphatase</fullName>
    </recommendedName>
</protein>
<proteinExistence type="predicted"/>
<dbReference type="PANTHER" id="PTHR31956:SF8">
    <property type="entry name" value="ACID PHOSPHATASE PHOA (AFU_ORTHOLOGUE AFUA_1G03570)"/>
    <property type="match status" value="1"/>
</dbReference>
<sequence length="430" mass="47713">MRYNLKSAGATSATALLALIGSAAAQHELADSEVPFIGGGLYNSSDPSLAGYKVQYKPPFKASNYGGYYSWAVNNNTVGINNNTAQTDPLGIPNTPADNTVYPFFVINEGTPKKVFPAKANDDDADWQHIHGDGDRKFKKILHVIFENEVYGWTMADKWWKLLAKRGRLLTNSYGITHPSLPNYLALLAGDFFGIAGEDLYNVNTTTVYDLLDAEKINYATYVEGYTPLETKRGPNDCNNELFLGPLDSTNPDWSSPVYRRLDVPALLFSTYTENYERCSKVYNATAKFDEDVFGHSMPAYSYYVPDMLHNGHDPESNSDYAHQPTTAGMWFNAFLDMYLEELTEQGTLIVATFDEATWQDDNDYIPNNNNQIATILFGHGIEPNTKDDSYITHYGLLRGAISNFGLGSLGRNDTNATNGNLAMVLGSKE</sequence>
<dbReference type="Pfam" id="PF04185">
    <property type="entry name" value="Phosphoesterase"/>
    <property type="match status" value="1"/>
</dbReference>
<dbReference type="OrthoDB" id="5135119at2759"/>
<feature type="chain" id="PRO_5008608256" description="Acid phosphatase" evidence="2">
    <location>
        <begin position="26"/>
        <end position="430"/>
    </location>
</feature>
<dbReference type="InterPro" id="IPR007312">
    <property type="entry name" value="Phosphoesterase"/>
</dbReference>
<evidence type="ECO:0000256" key="2">
    <source>
        <dbReference type="SAM" id="SignalP"/>
    </source>
</evidence>